<dbReference type="AlphaFoldDB" id="A0A502GRK3"/>
<comment type="caution">
    <text evidence="3">The sequence shown here is derived from an EMBL/GenBank/DDBJ whole genome shotgun (WGS) entry which is preliminary data.</text>
</comment>
<protein>
    <recommendedName>
        <fullName evidence="2">VanZ-like domain-containing protein</fullName>
    </recommendedName>
</protein>
<dbReference type="NCBIfam" id="NF037970">
    <property type="entry name" value="vanZ_1"/>
    <property type="match status" value="1"/>
</dbReference>
<gene>
    <name evidence="3" type="ORF">EAH73_15400</name>
</gene>
<evidence type="ECO:0000313" key="4">
    <source>
        <dbReference type="Proteomes" id="UP000317646"/>
    </source>
</evidence>
<evidence type="ECO:0000313" key="3">
    <source>
        <dbReference type="EMBL" id="TPG64551.1"/>
    </source>
</evidence>
<feature type="transmembrane region" description="Helical" evidence="1">
    <location>
        <begin position="111"/>
        <end position="129"/>
    </location>
</feature>
<dbReference type="RefSeq" id="WP_140468104.1">
    <property type="nucleotide sequence ID" value="NZ_RCYZ01000006.1"/>
</dbReference>
<feature type="transmembrane region" description="Helical" evidence="1">
    <location>
        <begin position="12"/>
        <end position="28"/>
    </location>
</feature>
<reference evidence="3 4" key="1">
    <citation type="journal article" date="2019" name="Environ. Microbiol.">
        <title>Species interactions and distinct microbial communities in high Arctic permafrost affected cryosols are associated with the CH4 and CO2 gas fluxes.</title>
        <authorList>
            <person name="Altshuler I."/>
            <person name="Hamel J."/>
            <person name="Turney S."/>
            <person name="Magnuson E."/>
            <person name="Levesque R."/>
            <person name="Greer C."/>
            <person name="Whyte L.G."/>
        </authorList>
    </citation>
    <scope>NUCLEOTIDE SEQUENCE [LARGE SCALE GENOMIC DNA]</scope>
    <source>
        <strain evidence="3 4">S9.2P</strain>
    </source>
</reference>
<feature type="transmembrane region" description="Helical" evidence="1">
    <location>
        <begin position="77"/>
        <end position="99"/>
    </location>
</feature>
<feature type="domain" description="VanZ-like" evidence="2">
    <location>
        <begin position="48"/>
        <end position="125"/>
    </location>
</feature>
<dbReference type="OrthoDB" id="982143at2"/>
<proteinExistence type="predicted"/>
<keyword evidence="1" id="KW-0812">Transmembrane</keyword>
<evidence type="ECO:0000259" key="2">
    <source>
        <dbReference type="Pfam" id="PF04892"/>
    </source>
</evidence>
<name>A0A502GRK3_9BACT</name>
<accession>A0A502GRK3</accession>
<evidence type="ECO:0000256" key="1">
    <source>
        <dbReference type="SAM" id="Phobius"/>
    </source>
</evidence>
<keyword evidence="4" id="KW-1185">Reference proteome</keyword>
<dbReference type="EMBL" id="RCYZ01000006">
    <property type="protein sequence ID" value="TPG64551.1"/>
    <property type="molecule type" value="Genomic_DNA"/>
</dbReference>
<sequence>MPNPLSPARRAYAALPLLWAVFMLLLTLTPSRDMPDTPAWTLLSFDTAAHAGVFSVLAALSWFSLRRQRRWPVLAQQAAVVVLAGCVAFGALIEVLQYVMAQGRHAELSDLLSDGIGALLALVPAVFLARRPPVAAWV</sequence>
<dbReference type="InterPro" id="IPR006976">
    <property type="entry name" value="VanZ-like"/>
</dbReference>
<keyword evidence="1" id="KW-1133">Transmembrane helix</keyword>
<dbReference type="Proteomes" id="UP000317646">
    <property type="component" value="Unassembled WGS sequence"/>
</dbReference>
<keyword evidence="1" id="KW-0472">Membrane</keyword>
<feature type="transmembrane region" description="Helical" evidence="1">
    <location>
        <begin position="48"/>
        <end position="65"/>
    </location>
</feature>
<dbReference type="Pfam" id="PF04892">
    <property type="entry name" value="VanZ"/>
    <property type="match status" value="1"/>
</dbReference>
<organism evidence="3 4">
    <name type="scientific">Hymenobacter nivis</name>
    <dbReference type="NCBI Taxonomy" id="1850093"/>
    <lineage>
        <taxon>Bacteria</taxon>
        <taxon>Pseudomonadati</taxon>
        <taxon>Bacteroidota</taxon>
        <taxon>Cytophagia</taxon>
        <taxon>Cytophagales</taxon>
        <taxon>Hymenobacteraceae</taxon>
        <taxon>Hymenobacter</taxon>
    </lineage>
</organism>